<keyword evidence="2 3" id="KW-0560">Oxidoreductase</keyword>
<dbReference type="PROSITE" id="PS00687">
    <property type="entry name" value="ALDEHYDE_DEHYDR_GLU"/>
    <property type="match status" value="1"/>
</dbReference>
<dbReference type="InterPro" id="IPR016161">
    <property type="entry name" value="Ald_DH/histidinol_DH"/>
</dbReference>
<evidence type="ECO:0000256" key="2">
    <source>
        <dbReference type="ARBA" id="ARBA00023002"/>
    </source>
</evidence>
<dbReference type="InterPro" id="IPR016163">
    <property type="entry name" value="Ald_DH_C"/>
</dbReference>
<dbReference type="InterPro" id="IPR016162">
    <property type="entry name" value="Ald_DH_N"/>
</dbReference>
<evidence type="ECO:0000256" key="4">
    <source>
        <dbReference type="PROSITE-ProRule" id="PRU10007"/>
    </source>
</evidence>
<dbReference type="Gene3D" id="3.40.309.10">
    <property type="entry name" value="Aldehyde Dehydrogenase, Chain A, domain 2"/>
    <property type="match status" value="1"/>
</dbReference>
<name>A0ABP3WP30_9ALTE</name>
<dbReference type="InterPro" id="IPR029510">
    <property type="entry name" value="Ald_DH_CS_GLU"/>
</dbReference>
<accession>A0ABP3WP30</accession>
<protein>
    <recommendedName>
        <fullName evidence="3">Aldehyde dehydrogenase</fullName>
    </recommendedName>
</protein>
<dbReference type="InterPro" id="IPR012394">
    <property type="entry name" value="Aldehyde_DH_NAD(P)"/>
</dbReference>
<comment type="caution">
    <text evidence="7">The sequence shown here is derived from an EMBL/GenBank/DDBJ whole genome shotgun (WGS) entry which is preliminary data.</text>
</comment>
<evidence type="ECO:0000256" key="3">
    <source>
        <dbReference type="PIRNR" id="PIRNR036492"/>
    </source>
</evidence>
<organism evidence="7 8">
    <name type="scientific">Aliiglaciecola litoralis</name>
    <dbReference type="NCBI Taxonomy" id="582857"/>
    <lineage>
        <taxon>Bacteria</taxon>
        <taxon>Pseudomonadati</taxon>
        <taxon>Pseudomonadota</taxon>
        <taxon>Gammaproteobacteria</taxon>
        <taxon>Alteromonadales</taxon>
        <taxon>Alteromonadaceae</taxon>
        <taxon>Aliiglaciecola</taxon>
    </lineage>
</organism>
<evidence type="ECO:0000256" key="1">
    <source>
        <dbReference type="ARBA" id="ARBA00009986"/>
    </source>
</evidence>
<dbReference type="EMBL" id="BAAAFD010000002">
    <property type="protein sequence ID" value="GAA0854362.1"/>
    <property type="molecule type" value="Genomic_DNA"/>
</dbReference>
<evidence type="ECO:0000313" key="7">
    <source>
        <dbReference type="EMBL" id="GAA0854362.1"/>
    </source>
</evidence>
<proteinExistence type="inferred from homology"/>
<feature type="active site" evidence="4">
    <location>
        <position position="223"/>
    </location>
</feature>
<keyword evidence="8" id="KW-1185">Reference proteome</keyword>
<evidence type="ECO:0000259" key="6">
    <source>
        <dbReference type="Pfam" id="PF00171"/>
    </source>
</evidence>
<dbReference type="CDD" id="cd07087">
    <property type="entry name" value="ALDH_F3-13-14_CALDH-like"/>
    <property type="match status" value="1"/>
</dbReference>
<dbReference type="SUPFAM" id="SSF53720">
    <property type="entry name" value="ALDH-like"/>
    <property type="match status" value="1"/>
</dbReference>
<gene>
    <name evidence="7" type="ORF">GCM10009114_09810</name>
</gene>
<dbReference type="PANTHER" id="PTHR43570:SF16">
    <property type="entry name" value="ALDEHYDE DEHYDROGENASE TYPE III, ISOFORM Q"/>
    <property type="match status" value="1"/>
</dbReference>
<comment type="similarity">
    <text evidence="1 3 5">Belongs to the aldehyde dehydrogenase family.</text>
</comment>
<dbReference type="PIRSF" id="PIRSF036492">
    <property type="entry name" value="ALDH"/>
    <property type="match status" value="1"/>
</dbReference>
<dbReference type="Pfam" id="PF00171">
    <property type="entry name" value="Aldedh"/>
    <property type="match status" value="1"/>
</dbReference>
<sequence>MSVANNSVSEEKTISAIAQVVSDLKNTFATGVTKSVEWRAEQLTQLKRMTEEQQDKILAALGSDLGKCKAEAWTSEIGYTLSDIDHTLKHLKKWMKPRKVSTPIAAQPGKSYQLAEPLGTALIIGAWNYPFQLVFAPLIAAIAAGNCAVLKPSELAPATSSLIAKMVPEYLDSNAIAVVEGAVDETTELLKQPFDHIFYTGGETVGKIVMRAAAEHLTPVTLELGGKSPCIVENSANIDVTAARIVWSKWMNAGQTCVAPDYVLVEKSLSNKLIAAIQTKVEAFYGTDIANNPDYGRIVNERHFQRLTGYLQGQNVVFGGQQDAQTKFLAPTIVLDPDPQSRLMQEEIFGPILPVITLDSIDQAIPLVNQRAKPLALYAYTNDKTYEQKVLNQTSAGSTCINDGFMFMVNPELPFGGVGNSGMGNYHGKFGFDTFSHLKTVMKRSFKFDVSLRYPPFSNIKSAILKRLL</sequence>
<dbReference type="InterPro" id="IPR015590">
    <property type="entry name" value="Aldehyde_DH_dom"/>
</dbReference>
<dbReference type="PANTHER" id="PTHR43570">
    <property type="entry name" value="ALDEHYDE DEHYDROGENASE"/>
    <property type="match status" value="1"/>
</dbReference>
<evidence type="ECO:0000313" key="8">
    <source>
        <dbReference type="Proteomes" id="UP001500359"/>
    </source>
</evidence>
<reference evidence="8" key="1">
    <citation type="journal article" date="2019" name="Int. J. Syst. Evol. Microbiol.">
        <title>The Global Catalogue of Microorganisms (GCM) 10K type strain sequencing project: providing services to taxonomists for standard genome sequencing and annotation.</title>
        <authorList>
            <consortium name="The Broad Institute Genomics Platform"/>
            <consortium name="The Broad Institute Genome Sequencing Center for Infectious Disease"/>
            <person name="Wu L."/>
            <person name="Ma J."/>
        </authorList>
    </citation>
    <scope>NUCLEOTIDE SEQUENCE [LARGE SCALE GENOMIC DNA]</scope>
    <source>
        <strain evidence="8">JCM 15896</strain>
    </source>
</reference>
<dbReference type="Proteomes" id="UP001500359">
    <property type="component" value="Unassembled WGS sequence"/>
</dbReference>
<evidence type="ECO:0000256" key="5">
    <source>
        <dbReference type="RuleBase" id="RU003345"/>
    </source>
</evidence>
<dbReference type="RefSeq" id="WP_343857109.1">
    <property type="nucleotide sequence ID" value="NZ_BAAAFD010000002.1"/>
</dbReference>
<dbReference type="Gene3D" id="3.40.605.10">
    <property type="entry name" value="Aldehyde Dehydrogenase, Chain A, domain 1"/>
    <property type="match status" value="1"/>
</dbReference>
<feature type="domain" description="Aldehyde dehydrogenase" evidence="6">
    <location>
        <begin position="18"/>
        <end position="441"/>
    </location>
</feature>